<comment type="caution">
    <text evidence="11">The sequence shown here is derived from an EMBL/GenBank/DDBJ whole genome shotgun (WGS) entry which is preliminary data.</text>
</comment>
<evidence type="ECO:0000256" key="4">
    <source>
        <dbReference type="ARBA" id="ARBA00022490"/>
    </source>
</evidence>
<feature type="binding site" evidence="9">
    <location>
        <begin position="190"/>
        <end position="191"/>
    </location>
    <ligand>
        <name>substrate</name>
    </ligand>
</feature>
<comment type="function">
    <text evidence="9">Catalyzes the conversion of dihydroorotate to orotate.</text>
</comment>
<evidence type="ECO:0000256" key="2">
    <source>
        <dbReference type="ARBA" id="ARBA00004725"/>
    </source>
</evidence>
<comment type="caution">
    <text evidence="9">Lacks conserved residue(s) required for the propagation of feature annotation.</text>
</comment>
<dbReference type="EC" id="1.3.-.-" evidence="9"/>
<evidence type="ECO:0000256" key="8">
    <source>
        <dbReference type="ARBA" id="ARBA00023002"/>
    </source>
</evidence>
<dbReference type="SUPFAM" id="SSF51395">
    <property type="entry name" value="FMN-linked oxidoreductases"/>
    <property type="match status" value="1"/>
</dbReference>
<dbReference type="EMBL" id="JACYFU010000004">
    <property type="protein sequence ID" value="MBD8066833.1"/>
    <property type="molecule type" value="Genomic_DNA"/>
</dbReference>
<feature type="binding site" evidence="9">
    <location>
        <begin position="68"/>
        <end position="72"/>
    </location>
    <ligand>
        <name>substrate</name>
    </ligand>
</feature>
<comment type="pathway">
    <text evidence="2 9">Pyrimidine metabolism; UMP biosynthesis via de novo pathway.</text>
</comment>
<feature type="binding site" evidence="9">
    <location>
        <begin position="263"/>
        <end position="264"/>
    </location>
    <ligand>
        <name>FMN</name>
        <dbReference type="ChEBI" id="CHEBI:58210"/>
    </ligand>
</feature>
<accession>A0A927FXP1</accession>
<evidence type="ECO:0000256" key="3">
    <source>
        <dbReference type="ARBA" id="ARBA00008008"/>
    </source>
</evidence>
<feature type="binding site" evidence="9">
    <location>
        <position position="22"/>
    </location>
    <ligand>
        <name>FMN</name>
        <dbReference type="ChEBI" id="CHEBI:58210"/>
    </ligand>
</feature>
<dbReference type="NCBIfam" id="TIGR01037">
    <property type="entry name" value="pyrD_sub1_fam"/>
    <property type="match status" value="1"/>
</dbReference>
<feature type="binding site" evidence="9">
    <location>
        <position position="215"/>
    </location>
    <ligand>
        <name>FMN</name>
        <dbReference type="ChEBI" id="CHEBI:58210"/>
    </ligand>
</feature>
<dbReference type="InterPro" id="IPR005720">
    <property type="entry name" value="Dihydroorotate_DH_cat"/>
</dbReference>
<dbReference type="GO" id="GO:0004152">
    <property type="term" value="F:dihydroorotate dehydrogenase activity"/>
    <property type="evidence" value="ECO:0007669"/>
    <property type="project" value="UniProtKB-UniRule"/>
</dbReference>
<dbReference type="InterPro" id="IPR013785">
    <property type="entry name" value="Aldolase_TIM"/>
</dbReference>
<gene>
    <name evidence="9" type="primary">pyrD</name>
    <name evidence="11" type="ORF">IC608_15265</name>
</gene>
<dbReference type="RefSeq" id="WP_191777301.1">
    <property type="nucleotide sequence ID" value="NZ_JACYFU010000004.1"/>
</dbReference>
<name>A0A927FXP1_9HYPH</name>
<feature type="active site" description="Nucleophile" evidence="9">
    <location>
        <position position="128"/>
    </location>
</feature>
<evidence type="ECO:0000256" key="6">
    <source>
        <dbReference type="ARBA" id="ARBA00022643"/>
    </source>
</evidence>
<dbReference type="Pfam" id="PF01180">
    <property type="entry name" value="DHO_dh"/>
    <property type="match status" value="1"/>
</dbReference>
<dbReference type="FunFam" id="3.20.20.70:FF:000027">
    <property type="entry name" value="Dihydropyrimidine dehydrogenase [NADP(+)]"/>
    <property type="match status" value="1"/>
</dbReference>
<keyword evidence="6 9" id="KW-0288">FMN</keyword>
<evidence type="ECO:0000256" key="7">
    <source>
        <dbReference type="ARBA" id="ARBA00022975"/>
    </source>
</evidence>
<feature type="binding site" evidence="9">
    <location>
        <position position="125"/>
    </location>
    <ligand>
        <name>substrate</name>
    </ligand>
</feature>
<dbReference type="PANTHER" id="PTHR48109:SF1">
    <property type="entry name" value="DIHYDROOROTATE DEHYDROGENASE (FUMARATE)"/>
    <property type="match status" value="1"/>
</dbReference>
<proteinExistence type="inferred from homology"/>
<dbReference type="InterPro" id="IPR012135">
    <property type="entry name" value="Dihydroorotate_DH_1_2"/>
</dbReference>
<evidence type="ECO:0000313" key="12">
    <source>
        <dbReference type="Proteomes" id="UP000654108"/>
    </source>
</evidence>
<feature type="binding site" evidence="9">
    <location>
        <position position="44"/>
    </location>
    <ligand>
        <name>substrate</name>
    </ligand>
</feature>
<dbReference type="PIRSF" id="PIRSF000164">
    <property type="entry name" value="DHO_oxidase"/>
    <property type="match status" value="1"/>
</dbReference>
<feature type="binding site" evidence="9">
    <location>
        <begin position="241"/>
        <end position="242"/>
    </location>
    <ligand>
        <name>FMN</name>
        <dbReference type="ChEBI" id="CHEBI:58210"/>
    </ligand>
</feature>
<dbReference type="Proteomes" id="UP000654108">
    <property type="component" value="Unassembled WGS sequence"/>
</dbReference>
<keyword evidence="5 9" id="KW-0285">Flavoprotein</keyword>
<evidence type="ECO:0000259" key="10">
    <source>
        <dbReference type="Pfam" id="PF01180"/>
    </source>
</evidence>
<reference evidence="11" key="1">
    <citation type="submission" date="2020-09" db="EMBL/GenBank/DDBJ databases">
        <title>Genome seq and assembly of Devosia sp.</title>
        <authorList>
            <person name="Chhetri G."/>
        </authorList>
    </citation>
    <scope>NUCLEOTIDE SEQUENCE</scope>
    <source>
        <strain evidence="11">PTR5</strain>
    </source>
</reference>
<dbReference type="PROSITE" id="PS00912">
    <property type="entry name" value="DHODEHASE_2"/>
    <property type="match status" value="1"/>
</dbReference>
<dbReference type="InterPro" id="IPR024920">
    <property type="entry name" value="Dihydroorotate_DH_1"/>
</dbReference>
<keyword evidence="8 9" id="KW-0560">Oxidoreductase</keyword>
<comment type="similarity">
    <text evidence="3 9">Belongs to the dihydroorotate dehydrogenase family. Type 1 subfamily.</text>
</comment>
<dbReference type="NCBIfam" id="NF005574">
    <property type="entry name" value="PRK07259.1"/>
    <property type="match status" value="1"/>
</dbReference>
<evidence type="ECO:0000256" key="9">
    <source>
        <dbReference type="HAMAP-Rule" id="MF_00224"/>
    </source>
</evidence>
<dbReference type="InterPro" id="IPR049622">
    <property type="entry name" value="Dihydroorotate_DH_I"/>
</dbReference>
<evidence type="ECO:0000256" key="1">
    <source>
        <dbReference type="ARBA" id="ARBA00004496"/>
    </source>
</evidence>
<dbReference type="PANTHER" id="PTHR48109">
    <property type="entry name" value="DIHYDROOROTATE DEHYDROGENASE (QUINONE), MITOCHONDRIAL-RELATED"/>
    <property type="match status" value="1"/>
</dbReference>
<feature type="binding site" evidence="9">
    <location>
        <position position="125"/>
    </location>
    <ligand>
        <name>FMN</name>
        <dbReference type="ChEBI" id="CHEBI:58210"/>
    </ligand>
</feature>
<evidence type="ECO:0000256" key="5">
    <source>
        <dbReference type="ARBA" id="ARBA00022630"/>
    </source>
</evidence>
<dbReference type="GO" id="GO:0044205">
    <property type="term" value="P:'de novo' UMP biosynthetic process"/>
    <property type="evidence" value="ECO:0007669"/>
    <property type="project" value="UniProtKB-UniRule"/>
</dbReference>
<sequence>MVDLRVDLGRGLCLANPVMPASGTFAEGLAKVIDLNGLGALVTKTITAELRGGNPTPRVAEVSNGMLNSIGIPSKGIDHFLDETLPFYRGFTAPLIVSISAPTVDDFARAAARLNVPGIAAIEANISCPNIEEDGKAFAMRPGTTEQAVAAMRKVTHLPLWAKLTPNTGDIAAVARAAEAAGADAVVVANTILAMTIDIETMRPTLGNIMGGLSGPAVKPITLRMTYQCARAVDIPVIGCGGIATASDAAEYLLAGARAVQVGTATFTRPGAMNEVIAGLMEYCRRKGFNSVAEVNGALNADLLTHDVMEAAQ</sequence>
<organism evidence="11 12">
    <name type="scientific">Devosia oryzisoli</name>
    <dbReference type="NCBI Taxonomy" id="2774138"/>
    <lineage>
        <taxon>Bacteria</taxon>
        <taxon>Pseudomonadati</taxon>
        <taxon>Pseudomonadota</taxon>
        <taxon>Alphaproteobacteria</taxon>
        <taxon>Hyphomicrobiales</taxon>
        <taxon>Devosiaceae</taxon>
        <taxon>Devosia</taxon>
    </lineage>
</organism>
<dbReference type="GO" id="GO:0005737">
    <property type="term" value="C:cytoplasm"/>
    <property type="evidence" value="ECO:0007669"/>
    <property type="project" value="UniProtKB-SubCell"/>
</dbReference>
<dbReference type="PROSITE" id="PS00911">
    <property type="entry name" value="DHODEHASE_1"/>
    <property type="match status" value="1"/>
</dbReference>
<keyword evidence="4 9" id="KW-0963">Cytoplasm</keyword>
<feature type="domain" description="Dihydroorotate dehydrogenase catalytic" evidence="10">
    <location>
        <begin position="11"/>
        <end position="282"/>
    </location>
</feature>
<dbReference type="GO" id="GO:0006207">
    <property type="term" value="P:'de novo' pyrimidine nucleobase biosynthetic process"/>
    <property type="evidence" value="ECO:0007669"/>
    <property type="project" value="InterPro"/>
</dbReference>
<dbReference type="Gene3D" id="3.20.20.70">
    <property type="entry name" value="Aldolase class I"/>
    <property type="match status" value="1"/>
</dbReference>
<comment type="cofactor">
    <cofactor evidence="9">
        <name>FMN</name>
        <dbReference type="ChEBI" id="CHEBI:58210"/>
    </cofactor>
    <text evidence="9">Binds 1 FMN per subunit.</text>
</comment>
<evidence type="ECO:0000313" key="11">
    <source>
        <dbReference type="EMBL" id="MBD8066833.1"/>
    </source>
</evidence>
<keyword evidence="12" id="KW-1185">Reference proteome</keyword>
<comment type="subcellular location">
    <subcellularLocation>
        <location evidence="1 9">Cytoplasm</location>
    </subcellularLocation>
</comment>
<dbReference type="CDD" id="cd04740">
    <property type="entry name" value="DHOD_1B_like"/>
    <property type="match status" value="1"/>
</dbReference>
<feature type="binding site" evidence="9">
    <location>
        <position position="163"/>
    </location>
    <ligand>
        <name>FMN</name>
        <dbReference type="ChEBI" id="CHEBI:58210"/>
    </ligand>
</feature>
<dbReference type="InterPro" id="IPR050074">
    <property type="entry name" value="DHO_dehydrogenase"/>
</dbReference>
<dbReference type="AlphaFoldDB" id="A0A927FXP1"/>
<keyword evidence="7 9" id="KW-0665">Pyrimidine biosynthesis</keyword>
<dbReference type="InterPro" id="IPR033888">
    <property type="entry name" value="DHOD_1B"/>
</dbReference>
<protein>
    <recommendedName>
        <fullName evidence="9">Dihydroorotate dehydrogenase</fullName>
        <shortName evidence="9">DHOD</shortName>
        <shortName evidence="9">DHODase</shortName>
        <shortName evidence="9">DHOdehase</shortName>
        <ecNumber evidence="9">1.3.-.-</ecNumber>
    </recommendedName>
</protein>
<feature type="binding site" evidence="9">
    <location>
        <begin position="44"/>
        <end position="45"/>
    </location>
    <ligand>
        <name>FMN</name>
        <dbReference type="ChEBI" id="CHEBI:58210"/>
    </ligand>
</feature>
<dbReference type="InterPro" id="IPR001295">
    <property type="entry name" value="Dihydroorotate_DH_CS"/>
</dbReference>
<dbReference type="HAMAP" id="MF_00224">
    <property type="entry name" value="DHO_dh_type1"/>
    <property type="match status" value="1"/>
</dbReference>
<comment type="catalytic activity">
    <reaction evidence="9">
        <text>(S)-dihydroorotate + A = orotate + AH2</text>
        <dbReference type="Rhea" id="RHEA:18073"/>
        <dbReference type="ChEBI" id="CHEBI:13193"/>
        <dbReference type="ChEBI" id="CHEBI:17499"/>
        <dbReference type="ChEBI" id="CHEBI:30839"/>
        <dbReference type="ChEBI" id="CHEBI:30864"/>
    </reaction>
</comment>